<reference evidence="2" key="2">
    <citation type="submission" date="2020-05" db="EMBL/GenBank/DDBJ databases">
        <authorList>
            <person name="Kim H.-S."/>
            <person name="Proctor R.H."/>
            <person name="Brown D.W."/>
        </authorList>
    </citation>
    <scope>NUCLEOTIDE SEQUENCE</scope>
    <source>
        <strain evidence="2">NRRL 22465</strain>
    </source>
</reference>
<proteinExistence type="predicted"/>
<organism evidence="2 3">
    <name type="scientific">Fusarium zealandicum</name>
    <dbReference type="NCBI Taxonomy" id="1053134"/>
    <lineage>
        <taxon>Eukaryota</taxon>
        <taxon>Fungi</taxon>
        <taxon>Dikarya</taxon>
        <taxon>Ascomycota</taxon>
        <taxon>Pezizomycotina</taxon>
        <taxon>Sordariomycetes</taxon>
        <taxon>Hypocreomycetidae</taxon>
        <taxon>Hypocreales</taxon>
        <taxon>Nectriaceae</taxon>
        <taxon>Fusarium</taxon>
        <taxon>Fusarium staphyleae species complex</taxon>
    </lineage>
</organism>
<name>A0A8H4UCR2_9HYPO</name>
<sequence length="79" mass="8396">MEGRRSSQPKNSTGITDEAATEGHDLIHDAEVEEQHLHGTHALTQEDSGPKGGTSSGKGGEKKESTMDKVKEALNLGKK</sequence>
<comment type="caution">
    <text evidence="2">The sequence shown here is derived from an EMBL/GenBank/DDBJ whole genome shotgun (WGS) entry which is preliminary data.</text>
</comment>
<feature type="region of interest" description="Disordered" evidence="1">
    <location>
        <begin position="1"/>
        <end position="79"/>
    </location>
</feature>
<gene>
    <name evidence="2" type="ORF">FZEAL_9073</name>
</gene>
<dbReference type="OrthoDB" id="5211489at2759"/>
<evidence type="ECO:0000313" key="2">
    <source>
        <dbReference type="EMBL" id="KAF4973966.1"/>
    </source>
</evidence>
<reference evidence="2" key="1">
    <citation type="journal article" date="2020" name="BMC Genomics">
        <title>Correction to: Identification and distribution of gene clusters required for synthesis of sphingolipid metabolism inhibitors in diverse species of the filamentous fungus Fusarium.</title>
        <authorList>
            <person name="Kim H.S."/>
            <person name="Lohmar J.M."/>
            <person name="Busman M."/>
            <person name="Brown D.W."/>
            <person name="Naumann T.A."/>
            <person name="Divon H.H."/>
            <person name="Lysoe E."/>
            <person name="Uhlig S."/>
            <person name="Proctor R.H."/>
        </authorList>
    </citation>
    <scope>NUCLEOTIDE SEQUENCE</scope>
    <source>
        <strain evidence="2">NRRL 22465</strain>
    </source>
</reference>
<protein>
    <submittedName>
        <fullName evidence="2">Uncharacterized protein</fullName>
    </submittedName>
</protein>
<dbReference type="AlphaFoldDB" id="A0A8H4UCR2"/>
<evidence type="ECO:0000313" key="3">
    <source>
        <dbReference type="Proteomes" id="UP000635477"/>
    </source>
</evidence>
<dbReference type="Proteomes" id="UP000635477">
    <property type="component" value="Unassembled WGS sequence"/>
</dbReference>
<evidence type="ECO:0000256" key="1">
    <source>
        <dbReference type="SAM" id="MobiDB-lite"/>
    </source>
</evidence>
<accession>A0A8H4UCR2</accession>
<feature type="compositionally biased region" description="Basic and acidic residues" evidence="1">
    <location>
        <begin position="59"/>
        <end position="72"/>
    </location>
</feature>
<feature type="compositionally biased region" description="Basic and acidic residues" evidence="1">
    <location>
        <begin position="21"/>
        <end position="37"/>
    </location>
</feature>
<keyword evidence="3" id="KW-1185">Reference proteome</keyword>
<feature type="compositionally biased region" description="Polar residues" evidence="1">
    <location>
        <begin position="1"/>
        <end position="15"/>
    </location>
</feature>
<dbReference type="EMBL" id="JABEYC010000821">
    <property type="protein sequence ID" value="KAF4973966.1"/>
    <property type="molecule type" value="Genomic_DNA"/>
</dbReference>